<dbReference type="OrthoDB" id="5196645at2"/>
<dbReference type="RefSeq" id="WP_068004004.1">
    <property type="nucleotide sequence ID" value="NZ_CP015597.1"/>
</dbReference>
<name>A0A172UWC1_9MYCO</name>
<dbReference type="KEGG" id="madi:A7U43_27975"/>
<dbReference type="Pfam" id="PF07510">
    <property type="entry name" value="GmrSD_C"/>
    <property type="match status" value="1"/>
</dbReference>
<evidence type="ECO:0000256" key="1">
    <source>
        <dbReference type="SAM" id="SignalP"/>
    </source>
</evidence>
<evidence type="ECO:0000313" key="4">
    <source>
        <dbReference type="Proteomes" id="UP000077143"/>
    </source>
</evidence>
<proteinExistence type="predicted"/>
<gene>
    <name evidence="3" type="ORF">A7U43_27975</name>
</gene>
<dbReference type="InterPro" id="IPR011089">
    <property type="entry name" value="GmrSD_C"/>
</dbReference>
<dbReference type="EMBL" id="CP015597">
    <property type="protein sequence ID" value="ANE83366.1"/>
    <property type="molecule type" value="Genomic_DNA"/>
</dbReference>
<organism evidence="3 4">
    <name type="scientific">Mycobacterium adipatum</name>
    <dbReference type="NCBI Taxonomy" id="1682113"/>
    <lineage>
        <taxon>Bacteria</taxon>
        <taxon>Bacillati</taxon>
        <taxon>Actinomycetota</taxon>
        <taxon>Actinomycetes</taxon>
        <taxon>Mycobacteriales</taxon>
        <taxon>Mycobacteriaceae</taxon>
        <taxon>Mycobacterium</taxon>
    </lineage>
</organism>
<feature type="chain" id="PRO_5039382874" description="GmrSD restriction endonucleases C-terminal domain-containing protein" evidence="1">
    <location>
        <begin position="25"/>
        <end position="235"/>
    </location>
</feature>
<dbReference type="AlphaFoldDB" id="A0A172UWC1"/>
<sequence length="235" mass="25335">MRIRRSGWMAIAAALVGAATWLHPTLTDDVTTAPSHAQPAAVSGDIAALLQQVRVIDRLPDVDGYDRGCGKGEGCVFGPAWNDPLDHSGCDARNKILASSLRDVTFKPGTRNCKVIGGVLDPDPYTGQRIPLQDRAIEVDHVVPLARAFALGAWQWDPRQRQIFANDPIELIPVSKAANRQKSDSGLDEWLPTFQPCTYIQRYLAVAAKYQLPITAAERAVATTTCPAGAEAPAA</sequence>
<keyword evidence="3" id="KW-0614">Plasmid</keyword>
<dbReference type="Proteomes" id="UP000077143">
    <property type="component" value="Plasmid pMYC1"/>
</dbReference>
<accession>A0A172UWC1</accession>
<protein>
    <recommendedName>
        <fullName evidence="2">GmrSD restriction endonucleases C-terminal domain-containing protein</fullName>
    </recommendedName>
</protein>
<evidence type="ECO:0000259" key="2">
    <source>
        <dbReference type="Pfam" id="PF07510"/>
    </source>
</evidence>
<keyword evidence="4" id="KW-1185">Reference proteome</keyword>
<feature type="signal peptide" evidence="1">
    <location>
        <begin position="1"/>
        <end position="24"/>
    </location>
</feature>
<evidence type="ECO:0000313" key="3">
    <source>
        <dbReference type="EMBL" id="ANE83366.1"/>
    </source>
</evidence>
<reference evidence="3 4" key="1">
    <citation type="submission" date="2016-05" db="EMBL/GenBank/DDBJ databases">
        <title>Complete genome sequence of a phthalic acid esters degrading Mycobacterium sp. YC-RL4.</title>
        <authorList>
            <person name="Ren L."/>
            <person name="Fan S."/>
            <person name="Ruth N."/>
            <person name="Jia Y."/>
            <person name="Wang J."/>
            <person name="Qiao C."/>
        </authorList>
    </citation>
    <scope>NUCLEOTIDE SEQUENCE [LARGE SCALE GENOMIC DNA]</scope>
    <source>
        <strain evidence="3 4">YC-RL4</strain>
        <plasmid evidence="4">pmyc1</plasmid>
    </source>
</reference>
<keyword evidence="1" id="KW-0732">Signal</keyword>
<geneLocation type="plasmid" evidence="4">
    <name>pmyc1</name>
</geneLocation>
<feature type="domain" description="GmrSD restriction endonucleases C-terminal" evidence="2">
    <location>
        <begin position="92"/>
        <end position="218"/>
    </location>
</feature>